<evidence type="ECO:0000256" key="2">
    <source>
        <dbReference type="SAM" id="Phobius"/>
    </source>
</evidence>
<keyword evidence="5" id="KW-1185">Reference proteome</keyword>
<protein>
    <recommendedName>
        <fullName evidence="6">Protein BatD</fullName>
    </recommendedName>
</protein>
<comment type="caution">
    <text evidence="4">The sequence shown here is derived from an EMBL/GenBank/DDBJ whole genome shotgun (WGS) entry which is preliminary data.</text>
</comment>
<evidence type="ECO:0008006" key="6">
    <source>
        <dbReference type="Google" id="ProtNLM"/>
    </source>
</evidence>
<proteinExistence type="predicted"/>
<keyword evidence="2" id="KW-0472">Membrane</keyword>
<keyword evidence="2" id="KW-1133">Transmembrane helix</keyword>
<evidence type="ECO:0000256" key="1">
    <source>
        <dbReference type="SAM" id="MobiDB-lite"/>
    </source>
</evidence>
<dbReference type="PANTHER" id="PTHR40940:SF2">
    <property type="entry name" value="BATD"/>
    <property type="match status" value="1"/>
</dbReference>
<organism evidence="4 5">
    <name type="scientific">Candidatus Magnetominusculus xianensis</name>
    <dbReference type="NCBI Taxonomy" id="1748249"/>
    <lineage>
        <taxon>Bacteria</taxon>
        <taxon>Pseudomonadati</taxon>
        <taxon>Nitrospirota</taxon>
        <taxon>Nitrospiria</taxon>
        <taxon>Nitrospirales</taxon>
        <taxon>Nitrospiraceae</taxon>
        <taxon>Candidatus Magnetominusculus</taxon>
    </lineage>
</organism>
<dbReference type="PANTHER" id="PTHR40940">
    <property type="entry name" value="PROTEIN BATD-RELATED"/>
    <property type="match status" value="1"/>
</dbReference>
<feature type="chain" id="PRO_5046578337" description="Protein BatD" evidence="3">
    <location>
        <begin position="23"/>
        <end position="612"/>
    </location>
</feature>
<evidence type="ECO:0000256" key="3">
    <source>
        <dbReference type="SAM" id="SignalP"/>
    </source>
</evidence>
<keyword evidence="3" id="KW-0732">Signal</keyword>
<keyword evidence="2" id="KW-0812">Transmembrane</keyword>
<dbReference type="Proteomes" id="UP000060487">
    <property type="component" value="Unassembled WGS sequence"/>
</dbReference>
<gene>
    <name evidence="4" type="ORF">ASN18_0971</name>
</gene>
<sequence length="612" mass="66904">MLRVYRISAVLLILVIASAAWASGVKFEIALSKTNLSIGEGAQLSLIFHGDRGAPQPPTPQLDGFSVNYGGSASRMSIINGSASSAVIYNYFIVPMKTGDFKIGPLTHQYNGKTYTSNELMLSVVDTSGAPPNPPPPASHGQQTPSKDSPKGINDRVFLTLKPSKPTVYVNEIFTVRVKLYIRDISVREVSFPLIADSGLSVSNFDKPVQSKETINGLTYDTVEFTAAAFSPTSANSLKLGPATLKCSILVKASRGNFPRGAFDDDFFNNFFDSARAEAIELKSETTAIKVMPLPDEGKPKGFKGAIGSFELSAAAEPAEVKTGDPVTLKMTVTGKGNFNTVTVPDKDDTTASLKYYDPQIKQDKHISKTFEQAVIPLSNSVQAIPEIVFSFFDPDKKSYQTVKKGPFPVTVTGAGTVGMAKISGPPQSPGETKPVEILGKDVVFIKERPGKVTRISKISNWQQMPYPMFLAFLLIPPMVYIGAVIHARRISRLRRDVKYARGLRAPKKAKLGLKTASALLETGSEQEFYDAVHKTIFDYLGDKLHMPPGEIMNDTIFSLLEQKGLETQTLKEIFKACDMTRYARGGLGKAEMQKTYQQIEDFIDKMEGTRF</sequence>
<feature type="region of interest" description="Disordered" evidence="1">
    <location>
        <begin position="125"/>
        <end position="154"/>
    </location>
</feature>
<dbReference type="InterPro" id="IPR025738">
    <property type="entry name" value="BatD"/>
</dbReference>
<evidence type="ECO:0000313" key="4">
    <source>
        <dbReference type="EMBL" id="KWT91024.1"/>
    </source>
</evidence>
<accession>A0ABR5SH57</accession>
<dbReference type="Pfam" id="PF13584">
    <property type="entry name" value="BatD"/>
    <property type="match status" value="1"/>
</dbReference>
<reference evidence="4 5" key="1">
    <citation type="submission" date="2015-11" db="EMBL/GenBank/DDBJ databases">
        <authorList>
            <person name="Lin W."/>
        </authorList>
    </citation>
    <scope>NUCLEOTIDE SEQUENCE [LARGE SCALE GENOMIC DNA]</scope>
    <source>
        <strain evidence="4 5">HCH-1</strain>
    </source>
</reference>
<evidence type="ECO:0000313" key="5">
    <source>
        <dbReference type="Proteomes" id="UP000060487"/>
    </source>
</evidence>
<dbReference type="EMBL" id="LNQR01000033">
    <property type="protein sequence ID" value="KWT91024.1"/>
    <property type="molecule type" value="Genomic_DNA"/>
</dbReference>
<feature type="transmembrane region" description="Helical" evidence="2">
    <location>
        <begin position="465"/>
        <end position="486"/>
    </location>
</feature>
<feature type="signal peptide" evidence="3">
    <location>
        <begin position="1"/>
        <end position="22"/>
    </location>
</feature>
<name>A0ABR5SH57_9BACT</name>